<feature type="region of interest" description="Disordered" evidence="1">
    <location>
        <begin position="117"/>
        <end position="159"/>
    </location>
</feature>
<evidence type="ECO:0000259" key="2">
    <source>
        <dbReference type="Pfam" id="PF13649"/>
    </source>
</evidence>
<gene>
    <name evidence="3" type="ORF">K466DRAFT_167283</name>
</gene>
<dbReference type="Pfam" id="PF13649">
    <property type="entry name" value="Methyltransf_25"/>
    <property type="match status" value="1"/>
</dbReference>
<evidence type="ECO:0000313" key="3">
    <source>
        <dbReference type="EMBL" id="TFK86025.1"/>
    </source>
</evidence>
<organism evidence="3 4">
    <name type="scientific">Polyporus arcularius HHB13444</name>
    <dbReference type="NCBI Taxonomy" id="1314778"/>
    <lineage>
        <taxon>Eukaryota</taxon>
        <taxon>Fungi</taxon>
        <taxon>Dikarya</taxon>
        <taxon>Basidiomycota</taxon>
        <taxon>Agaricomycotina</taxon>
        <taxon>Agaricomycetes</taxon>
        <taxon>Polyporales</taxon>
        <taxon>Polyporaceae</taxon>
        <taxon>Polyporus</taxon>
    </lineage>
</organism>
<feature type="compositionally biased region" description="Basic and acidic residues" evidence="1">
    <location>
        <begin position="829"/>
        <end position="847"/>
    </location>
</feature>
<name>A0A5C3P8K7_9APHY</name>
<feature type="compositionally biased region" description="Low complexity" evidence="1">
    <location>
        <begin position="897"/>
        <end position="908"/>
    </location>
</feature>
<feature type="region of interest" description="Disordered" evidence="1">
    <location>
        <begin position="410"/>
        <end position="439"/>
    </location>
</feature>
<accession>A0A5C3P8K7</accession>
<dbReference type="InterPro" id="IPR029063">
    <property type="entry name" value="SAM-dependent_MTases_sf"/>
</dbReference>
<reference evidence="3 4" key="1">
    <citation type="journal article" date="2019" name="Nat. Ecol. Evol.">
        <title>Megaphylogeny resolves global patterns of mushroom evolution.</title>
        <authorList>
            <person name="Varga T."/>
            <person name="Krizsan K."/>
            <person name="Foldi C."/>
            <person name="Dima B."/>
            <person name="Sanchez-Garcia M."/>
            <person name="Sanchez-Ramirez S."/>
            <person name="Szollosi G.J."/>
            <person name="Szarkandi J.G."/>
            <person name="Papp V."/>
            <person name="Albert L."/>
            <person name="Andreopoulos W."/>
            <person name="Angelini C."/>
            <person name="Antonin V."/>
            <person name="Barry K.W."/>
            <person name="Bougher N.L."/>
            <person name="Buchanan P."/>
            <person name="Buyck B."/>
            <person name="Bense V."/>
            <person name="Catcheside P."/>
            <person name="Chovatia M."/>
            <person name="Cooper J."/>
            <person name="Damon W."/>
            <person name="Desjardin D."/>
            <person name="Finy P."/>
            <person name="Geml J."/>
            <person name="Haridas S."/>
            <person name="Hughes K."/>
            <person name="Justo A."/>
            <person name="Karasinski D."/>
            <person name="Kautmanova I."/>
            <person name="Kiss B."/>
            <person name="Kocsube S."/>
            <person name="Kotiranta H."/>
            <person name="LaButti K.M."/>
            <person name="Lechner B.E."/>
            <person name="Liimatainen K."/>
            <person name="Lipzen A."/>
            <person name="Lukacs Z."/>
            <person name="Mihaltcheva S."/>
            <person name="Morgado L.N."/>
            <person name="Niskanen T."/>
            <person name="Noordeloos M.E."/>
            <person name="Ohm R.A."/>
            <person name="Ortiz-Santana B."/>
            <person name="Ovrebo C."/>
            <person name="Racz N."/>
            <person name="Riley R."/>
            <person name="Savchenko A."/>
            <person name="Shiryaev A."/>
            <person name="Soop K."/>
            <person name="Spirin V."/>
            <person name="Szebenyi C."/>
            <person name="Tomsovsky M."/>
            <person name="Tulloss R.E."/>
            <person name="Uehling J."/>
            <person name="Grigoriev I.V."/>
            <person name="Vagvolgyi C."/>
            <person name="Papp T."/>
            <person name="Martin F.M."/>
            <person name="Miettinen O."/>
            <person name="Hibbett D.S."/>
            <person name="Nagy L.G."/>
        </authorList>
    </citation>
    <scope>NUCLEOTIDE SEQUENCE [LARGE SCALE GENOMIC DNA]</scope>
    <source>
        <strain evidence="3 4">HHB13444</strain>
    </source>
</reference>
<dbReference type="CDD" id="cd02440">
    <property type="entry name" value="AdoMet_MTases"/>
    <property type="match status" value="1"/>
</dbReference>
<feature type="region of interest" description="Disordered" evidence="1">
    <location>
        <begin position="815"/>
        <end position="928"/>
    </location>
</feature>
<feature type="compositionally biased region" description="Low complexity" evidence="1">
    <location>
        <begin position="41"/>
        <end position="59"/>
    </location>
</feature>
<dbReference type="STRING" id="1314778.A0A5C3P8K7"/>
<evidence type="ECO:0000313" key="4">
    <source>
        <dbReference type="Proteomes" id="UP000308197"/>
    </source>
</evidence>
<sequence length="928" mass="102692">MIVRPTAGALPGERTRAQPTTRRRANSTGSALIKEAQAVVSHIQSTSPSSPSSRIHPSPLAISPKQSGALAEPLLRSLSGKRRLFRLKRPSSSSGDTRAARDRASNAVVQTHGSLGTVAVVSPPGSPLVPPRPPRNPARTNLAPSPSKPSGIPARASHLHTAADSRELDAAADWEFPLPRGSEFPLQRKKSKSSRFNTSRIMQDESAKSDVPFSTVDRTILEELGQKMRAREAQFVIRSGRKYHAFPADEVPYPRSYDRQMVDMDVWDDLWHLQLGGSITMHVFDTPPTRVLDLGCGTGTWILTAAREWKDTCFVGVDVVPLHPDLLQVGCWDLASRITWVQANFLERLPFPNEEFDYVRLVRVSRGVPEDKWDAFLEEITRVMRPGGAFEMWEEDLHFPGARRESVSIIESPDPMQPPTPPRTDSSHSSEQDRTLPPGAFALPLHRAKAFSYSFDDVTKVMRPLVEDTRPPLHAMPPTTHAPPTPMLLRNLDRPPMNPHDHSLLETIYAEMHSARFINLEPVSILANMLPLHFKDVRAPPPIVITFPPPPVLPAFDASSSSIALDKHSAVMTDSDSDDHSHSTETTAPGSFTFPTPKVLHARDMEAGSAPFVGLDTSRYSGLSPAAARRSSDAAVHVSRSPAPPLHRDAPLPLTHLANPRLVAGRNPLPNQTINFDPRSLNLLLTLRVAEVLGCAEPMWDWVVDFQESVARSAQSGGVPRMSEQLTWRPARRRRHPQHDALMSLTRQEFDALMRRFELDMKNRMYLDAAVEDRLGWAPHTAGTTEERETFDAMCAAWDAYQQRQAAGETIRGRLYPQRNSSPAPPHARASDGDADATLRARDDRRTYHAHSHVAPSLPGEVDKLPRRKSAPTRNPRRPSTANAEIPPPLPTPPPSIQSSRLSSSLCEPEPESPPTSRTGRIFVAWKA</sequence>
<feature type="compositionally biased region" description="Pro residues" evidence="1">
    <location>
        <begin position="124"/>
        <end position="136"/>
    </location>
</feature>
<feature type="compositionally biased region" description="Pro residues" evidence="1">
    <location>
        <begin position="886"/>
        <end position="896"/>
    </location>
</feature>
<dbReference type="AlphaFoldDB" id="A0A5C3P8K7"/>
<dbReference type="GO" id="GO:0008168">
    <property type="term" value="F:methyltransferase activity"/>
    <property type="evidence" value="ECO:0007669"/>
    <property type="project" value="TreeGrafter"/>
</dbReference>
<dbReference type="SUPFAM" id="SSF53335">
    <property type="entry name" value="S-adenosyl-L-methionine-dependent methyltransferases"/>
    <property type="match status" value="1"/>
</dbReference>
<feature type="region of interest" description="Disordered" evidence="1">
    <location>
        <begin position="631"/>
        <end position="651"/>
    </location>
</feature>
<dbReference type="InterPro" id="IPR041698">
    <property type="entry name" value="Methyltransf_25"/>
</dbReference>
<dbReference type="EMBL" id="ML211220">
    <property type="protein sequence ID" value="TFK86025.1"/>
    <property type="molecule type" value="Genomic_DNA"/>
</dbReference>
<dbReference type="PANTHER" id="PTHR43591:SF24">
    <property type="entry name" value="2-METHOXY-6-POLYPRENYL-1,4-BENZOQUINOL METHYLASE, MITOCHONDRIAL"/>
    <property type="match status" value="1"/>
</dbReference>
<feature type="compositionally biased region" description="Basic residues" evidence="1">
    <location>
        <begin position="866"/>
        <end position="877"/>
    </location>
</feature>
<dbReference type="PANTHER" id="PTHR43591">
    <property type="entry name" value="METHYLTRANSFERASE"/>
    <property type="match status" value="1"/>
</dbReference>
<feature type="compositionally biased region" description="Low complexity" evidence="1">
    <location>
        <begin position="631"/>
        <end position="641"/>
    </location>
</feature>
<feature type="region of interest" description="Disordered" evidence="1">
    <location>
        <begin position="570"/>
        <end position="595"/>
    </location>
</feature>
<protein>
    <recommendedName>
        <fullName evidence="2">Methyltransferase domain-containing protein</fullName>
    </recommendedName>
</protein>
<feature type="region of interest" description="Disordered" evidence="1">
    <location>
        <begin position="1"/>
        <end position="68"/>
    </location>
</feature>
<evidence type="ECO:0000256" key="1">
    <source>
        <dbReference type="SAM" id="MobiDB-lite"/>
    </source>
</evidence>
<dbReference type="Proteomes" id="UP000308197">
    <property type="component" value="Unassembled WGS sequence"/>
</dbReference>
<dbReference type="Gene3D" id="3.40.50.150">
    <property type="entry name" value="Vaccinia Virus protein VP39"/>
    <property type="match status" value="1"/>
</dbReference>
<feature type="compositionally biased region" description="Basic and acidic residues" evidence="1">
    <location>
        <begin position="425"/>
        <end position="434"/>
    </location>
</feature>
<feature type="region of interest" description="Disordered" evidence="1">
    <location>
        <begin position="82"/>
        <end position="105"/>
    </location>
</feature>
<proteinExistence type="predicted"/>
<feature type="domain" description="Methyltransferase" evidence="2">
    <location>
        <begin position="291"/>
        <end position="388"/>
    </location>
</feature>
<keyword evidence="4" id="KW-1185">Reference proteome</keyword>
<dbReference type="InParanoid" id="A0A5C3P8K7"/>